<dbReference type="PROSITE" id="PS51482">
    <property type="entry name" value="DEGV"/>
    <property type="match status" value="1"/>
</dbReference>
<dbReference type="Gene3D" id="3.40.50.10170">
    <property type="match status" value="1"/>
</dbReference>
<dbReference type="EMBL" id="CP141615">
    <property type="protein sequence ID" value="WRP18410.1"/>
    <property type="molecule type" value="Genomic_DNA"/>
</dbReference>
<name>A0ABZ1C0N5_9FIRM</name>
<dbReference type="Proteomes" id="UP001332192">
    <property type="component" value="Chromosome"/>
</dbReference>
<keyword evidence="1" id="KW-0446">Lipid-binding</keyword>
<sequence>MAAGARRIRIVTDSMADLPATWVREFDVHVVPLHVLFKGESYRDGIDVSHEAFFEMMRQAGNEELPRTSHPSPADFVAAYQAIAGDASAILSIHASAYISATYQSAMVAAREFREVPVSVWDTRLVSMGEGLAVREVARAVQEGLPAGECLKRGQDLARRMRVRFTVETLEYLWKNGRIGRAQAFVGGLLQLKPVLAFEDGMVTPVERVRGRARSLSRLAEMCAEETGGSGQTLAIVHAAALEEAQALREEILGRCQFDEVVVTTLGATITSHTGPGTIGIIYTLKE</sequence>
<proteinExistence type="predicted"/>
<dbReference type="Gene3D" id="3.30.1180.10">
    <property type="match status" value="1"/>
</dbReference>
<organism evidence="2 3">
    <name type="scientific">Carboxydichorda subterranea</name>
    <dbReference type="NCBI Taxonomy" id="3109565"/>
    <lineage>
        <taxon>Bacteria</taxon>
        <taxon>Bacillati</taxon>
        <taxon>Bacillota</taxon>
        <taxon>Limnochordia</taxon>
        <taxon>Limnochordales</taxon>
        <taxon>Geochordaceae</taxon>
        <taxon>Carboxydichorda</taxon>
    </lineage>
</organism>
<dbReference type="InterPro" id="IPR050270">
    <property type="entry name" value="DegV_domain_contain"/>
</dbReference>
<dbReference type="RefSeq" id="WP_324717683.1">
    <property type="nucleotide sequence ID" value="NZ_CP141615.1"/>
</dbReference>
<dbReference type="Pfam" id="PF02645">
    <property type="entry name" value="DegV"/>
    <property type="match status" value="1"/>
</dbReference>
<evidence type="ECO:0000256" key="1">
    <source>
        <dbReference type="ARBA" id="ARBA00023121"/>
    </source>
</evidence>
<gene>
    <name evidence="2" type="ORF">U7230_05220</name>
</gene>
<dbReference type="InterPro" id="IPR003797">
    <property type="entry name" value="DegV"/>
</dbReference>
<dbReference type="PANTHER" id="PTHR33434">
    <property type="entry name" value="DEGV DOMAIN-CONTAINING PROTEIN DR_1986-RELATED"/>
    <property type="match status" value="1"/>
</dbReference>
<dbReference type="NCBIfam" id="TIGR00762">
    <property type="entry name" value="DegV"/>
    <property type="match status" value="1"/>
</dbReference>
<evidence type="ECO:0000313" key="3">
    <source>
        <dbReference type="Proteomes" id="UP001332192"/>
    </source>
</evidence>
<dbReference type="SUPFAM" id="SSF82549">
    <property type="entry name" value="DAK1/DegV-like"/>
    <property type="match status" value="1"/>
</dbReference>
<evidence type="ECO:0000313" key="2">
    <source>
        <dbReference type="EMBL" id="WRP18410.1"/>
    </source>
</evidence>
<reference evidence="2 3" key="1">
    <citation type="journal article" date="2024" name="Front. Microbiol.">
        <title>Novel thermophilic genera Geochorda gen. nov. and Carboxydochorda gen. nov. from the deep terrestrial subsurface reveal the ecophysiological diversity in the class Limnochordia.</title>
        <authorList>
            <person name="Karnachuk O.V."/>
            <person name="Lukina A.P."/>
            <person name="Avakyan M.R."/>
            <person name="Kadnikov V.V."/>
            <person name="Begmatov S."/>
            <person name="Beletsky A.V."/>
            <person name="Vlasova K.G."/>
            <person name="Novikov A.A."/>
            <person name="Shcherbakova V.A."/>
            <person name="Mardanov A.V."/>
            <person name="Ravin N.V."/>
        </authorList>
    </citation>
    <scope>NUCLEOTIDE SEQUENCE [LARGE SCALE GENOMIC DNA]</scope>
    <source>
        <strain evidence="2 3">L945</strain>
    </source>
</reference>
<accession>A0ABZ1C0N5</accession>
<keyword evidence="3" id="KW-1185">Reference proteome</keyword>
<protein>
    <submittedName>
        <fullName evidence="2">DegV family protein</fullName>
    </submittedName>
</protein>
<dbReference type="InterPro" id="IPR043168">
    <property type="entry name" value="DegV_C"/>
</dbReference>
<dbReference type="PANTHER" id="PTHR33434:SF2">
    <property type="entry name" value="FATTY ACID-BINDING PROTEIN TM_1468"/>
    <property type="match status" value="1"/>
</dbReference>